<sequence>MITTTTTRQAGWQHTLTELLDRANRERLPLIAWVLHSADGVLIGRCCATDPAQRRADWETWCRALGAVAQPPEWYGDSVHLRAAAIRPGDGPKTEIVISALCPPSS</sequence>
<comment type="caution">
    <text evidence="1">The sequence shown here is derived from an EMBL/GenBank/DDBJ whole genome shotgun (WGS) entry which is preliminary data.</text>
</comment>
<evidence type="ECO:0000313" key="1">
    <source>
        <dbReference type="EMBL" id="GIG91027.1"/>
    </source>
</evidence>
<name>A0ABQ4E8H2_9ACTN</name>
<accession>A0ABQ4E8H2</accession>
<protein>
    <submittedName>
        <fullName evidence="1">Uncharacterized protein</fullName>
    </submittedName>
</protein>
<gene>
    <name evidence="1" type="ORF">Pen02_59630</name>
</gene>
<evidence type="ECO:0000313" key="2">
    <source>
        <dbReference type="Proteomes" id="UP000646749"/>
    </source>
</evidence>
<organism evidence="1 2">
    <name type="scientific">Plantactinospora endophytica</name>
    <dbReference type="NCBI Taxonomy" id="673535"/>
    <lineage>
        <taxon>Bacteria</taxon>
        <taxon>Bacillati</taxon>
        <taxon>Actinomycetota</taxon>
        <taxon>Actinomycetes</taxon>
        <taxon>Micromonosporales</taxon>
        <taxon>Micromonosporaceae</taxon>
        <taxon>Plantactinospora</taxon>
    </lineage>
</organism>
<dbReference type="RefSeq" id="WP_203869420.1">
    <property type="nucleotide sequence ID" value="NZ_BONW01000032.1"/>
</dbReference>
<reference evidence="1 2" key="1">
    <citation type="submission" date="2021-01" db="EMBL/GenBank/DDBJ databases">
        <title>Whole genome shotgun sequence of Plantactinospora endophytica NBRC 110450.</title>
        <authorList>
            <person name="Komaki H."/>
            <person name="Tamura T."/>
        </authorList>
    </citation>
    <scope>NUCLEOTIDE SEQUENCE [LARGE SCALE GENOMIC DNA]</scope>
    <source>
        <strain evidence="1 2">NBRC 110450</strain>
    </source>
</reference>
<proteinExistence type="predicted"/>
<keyword evidence="2" id="KW-1185">Reference proteome</keyword>
<dbReference type="Proteomes" id="UP000646749">
    <property type="component" value="Unassembled WGS sequence"/>
</dbReference>
<dbReference type="EMBL" id="BONW01000032">
    <property type="protein sequence ID" value="GIG91027.1"/>
    <property type="molecule type" value="Genomic_DNA"/>
</dbReference>